<dbReference type="Pfam" id="PF09346">
    <property type="entry name" value="SMI1_KNR4"/>
    <property type="match status" value="1"/>
</dbReference>
<evidence type="ECO:0000313" key="3">
    <source>
        <dbReference type="Proteomes" id="UP000515811"/>
    </source>
</evidence>
<name>A0A7G9RNS6_9BURK</name>
<dbReference type="SUPFAM" id="SSF160631">
    <property type="entry name" value="SMI1/KNR4-like"/>
    <property type="match status" value="1"/>
</dbReference>
<dbReference type="RefSeq" id="WP_187597516.1">
    <property type="nucleotide sequence ID" value="NZ_CP060714.1"/>
</dbReference>
<protein>
    <submittedName>
        <fullName evidence="2">SMI1/KNR4 family protein</fullName>
    </submittedName>
</protein>
<proteinExistence type="predicted"/>
<dbReference type="Proteomes" id="UP000515811">
    <property type="component" value="Chromosome"/>
</dbReference>
<evidence type="ECO:0000313" key="2">
    <source>
        <dbReference type="EMBL" id="QNN57251.1"/>
    </source>
</evidence>
<feature type="domain" description="Knr4/Smi1-like" evidence="1">
    <location>
        <begin position="26"/>
        <end position="166"/>
    </location>
</feature>
<sequence length="184" mass="20546">MDFVRFIEVMQGVYADAGATLELNAPATEQQIAAAEHELGFAIDPALKAAWRIANGAPSWTPLFARPDFYTGFDFLPIEEALRQRRNMRERAPRYAGYDEEQPRDARLREGWFQDGWLPFAGFSAPVMMLISDASPAASGRSGQIIAFVHDPDQMTFVSQDFPNLLAVSATQIAAEPQEYIEED</sequence>
<evidence type="ECO:0000259" key="1">
    <source>
        <dbReference type="Pfam" id="PF09346"/>
    </source>
</evidence>
<dbReference type="EMBL" id="CP060714">
    <property type="protein sequence ID" value="QNN57251.1"/>
    <property type="molecule type" value="Genomic_DNA"/>
</dbReference>
<dbReference type="KEGG" id="drg:H9K76_22820"/>
<keyword evidence="3" id="KW-1185">Reference proteome</keyword>
<reference evidence="2 3" key="1">
    <citation type="submission" date="2020-08" db="EMBL/GenBank/DDBJ databases">
        <title>Genome sequence of Diaphorobacter ruginosibacter DSM 27467T.</title>
        <authorList>
            <person name="Hyun D.-W."/>
            <person name="Bae J.-W."/>
        </authorList>
    </citation>
    <scope>NUCLEOTIDE SEQUENCE [LARGE SCALE GENOMIC DNA]</scope>
    <source>
        <strain evidence="2 3">DSM 27467</strain>
    </source>
</reference>
<accession>A0A7G9RNS6</accession>
<dbReference type="InterPro" id="IPR037883">
    <property type="entry name" value="Knr4/Smi1-like_sf"/>
</dbReference>
<gene>
    <name evidence="2" type="ORF">H9K76_22820</name>
</gene>
<organism evidence="2 3">
    <name type="scientific">Diaphorobacter ruginosibacter</name>
    <dbReference type="NCBI Taxonomy" id="1715720"/>
    <lineage>
        <taxon>Bacteria</taxon>
        <taxon>Pseudomonadati</taxon>
        <taxon>Pseudomonadota</taxon>
        <taxon>Betaproteobacteria</taxon>
        <taxon>Burkholderiales</taxon>
        <taxon>Comamonadaceae</taxon>
        <taxon>Diaphorobacter</taxon>
    </lineage>
</organism>
<dbReference type="AlphaFoldDB" id="A0A7G9RNS6"/>
<dbReference type="InterPro" id="IPR018958">
    <property type="entry name" value="Knr4/Smi1-like_dom"/>
</dbReference>